<dbReference type="GO" id="GO:0000287">
    <property type="term" value="F:magnesium ion binding"/>
    <property type="evidence" value="ECO:0007669"/>
    <property type="project" value="UniProtKB-UniRule"/>
</dbReference>
<dbReference type="GO" id="GO:0008360">
    <property type="term" value="P:regulation of cell shape"/>
    <property type="evidence" value="ECO:0007669"/>
    <property type="project" value="UniProtKB-KW"/>
</dbReference>
<evidence type="ECO:0000256" key="2">
    <source>
        <dbReference type="ARBA" id="ARBA00007707"/>
    </source>
</evidence>
<dbReference type="EC" id="2.3.1.157" evidence="18"/>
<dbReference type="CDD" id="cd03353">
    <property type="entry name" value="LbH_GlmU_C"/>
    <property type="match status" value="1"/>
</dbReference>
<feature type="binding site" evidence="18">
    <location>
        <position position="232"/>
    </location>
    <ligand>
        <name>UDP-N-acetyl-alpha-D-glucosamine</name>
        <dbReference type="ChEBI" id="CHEBI:57705"/>
    </ligand>
</feature>
<evidence type="ECO:0000256" key="19">
    <source>
        <dbReference type="SAM" id="MobiDB-lite"/>
    </source>
</evidence>
<keyword evidence="22" id="KW-1185">Reference proteome</keyword>
<keyword evidence="14 18" id="KW-0961">Cell wall biogenesis/degradation</keyword>
<dbReference type="STRING" id="1774969.AUC69_03340"/>
<dbReference type="GO" id="GO:0016020">
    <property type="term" value="C:membrane"/>
    <property type="evidence" value="ECO:0007669"/>
    <property type="project" value="GOC"/>
</dbReference>
<keyword evidence="12 18" id="KW-0511">Multifunctional enzyme</keyword>
<evidence type="ECO:0000313" key="22">
    <source>
        <dbReference type="Proteomes" id="UP000094472"/>
    </source>
</evidence>
<feature type="binding site" evidence="18">
    <location>
        <position position="339"/>
    </location>
    <ligand>
        <name>UDP-N-acetyl-alpha-D-glucosamine</name>
        <dbReference type="ChEBI" id="CHEBI:57705"/>
    </ligand>
</feature>
<dbReference type="CDD" id="cd02540">
    <property type="entry name" value="GT2_GlmU_N_bac"/>
    <property type="match status" value="1"/>
</dbReference>
<evidence type="ECO:0000256" key="6">
    <source>
        <dbReference type="ARBA" id="ARBA00022695"/>
    </source>
</evidence>
<dbReference type="PANTHER" id="PTHR43584">
    <property type="entry name" value="NUCLEOTIDYL TRANSFERASE"/>
    <property type="match status" value="1"/>
</dbReference>
<dbReference type="InterPro" id="IPR029044">
    <property type="entry name" value="Nucleotide-diphossugar_trans"/>
</dbReference>
<feature type="binding site" evidence="18">
    <location>
        <position position="393"/>
    </location>
    <ligand>
        <name>acetyl-CoA</name>
        <dbReference type="ChEBI" id="CHEBI:57288"/>
    </ligand>
</feature>
<evidence type="ECO:0000256" key="7">
    <source>
        <dbReference type="ARBA" id="ARBA00022723"/>
    </source>
</evidence>
<dbReference type="Proteomes" id="UP000094472">
    <property type="component" value="Unassembled WGS sequence"/>
</dbReference>
<dbReference type="EC" id="2.7.7.23" evidence="18"/>
<feature type="binding site" evidence="18">
    <location>
        <position position="368"/>
    </location>
    <ligand>
        <name>acetyl-CoA</name>
        <dbReference type="ChEBI" id="CHEBI:57288"/>
    </ligand>
</feature>
<feature type="binding site" evidence="18">
    <location>
        <position position="365"/>
    </location>
    <ligand>
        <name>UDP-N-acetyl-alpha-D-glucosamine</name>
        <dbReference type="ChEBI" id="CHEBI:57705"/>
    </ligand>
</feature>
<keyword evidence="10 18" id="KW-0133">Cell shape</keyword>
<feature type="binding site" evidence="18">
    <location>
        <position position="108"/>
    </location>
    <ligand>
        <name>Mg(2+)</name>
        <dbReference type="ChEBI" id="CHEBI:18420"/>
    </ligand>
</feature>
<dbReference type="GO" id="GO:0071555">
    <property type="term" value="P:cell wall organization"/>
    <property type="evidence" value="ECO:0007669"/>
    <property type="project" value="UniProtKB-KW"/>
</dbReference>
<dbReference type="InterPro" id="IPR001451">
    <property type="entry name" value="Hexapep"/>
</dbReference>
<keyword evidence="11 18" id="KW-0573">Peptidoglycan synthesis</keyword>
<dbReference type="RefSeq" id="WP_069442802.1">
    <property type="nucleotide sequence ID" value="NZ_LPWF01000036.1"/>
</dbReference>
<dbReference type="GO" id="GO:0019134">
    <property type="term" value="F:glucosamine-1-phosphate N-acetyltransferase activity"/>
    <property type="evidence" value="ECO:0007669"/>
    <property type="project" value="UniProtKB-UniRule"/>
</dbReference>
<feature type="binding site" evidence="18">
    <location>
        <position position="411"/>
    </location>
    <ligand>
        <name>acetyl-CoA</name>
        <dbReference type="ChEBI" id="CHEBI:57288"/>
    </ligand>
</feature>
<evidence type="ECO:0000256" key="16">
    <source>
        <dbReference type="ARBA" id="ARBA00048493"/>
    </source>
</evidence>
<sequence length="459" mass="47550">MTHPSALAIVLAAGKGTRMKSALPKVLHRLAGLPMLGHVLRTAATAGIGRSSVVIGPGMEEVGQAALAIDPGLAVFVQPEQLATADAVKAAAPAYEGFAGHVLVLYGDTPLLRSETLKAVLGELDAGADVVVIGFEAADPTGYGRLLFDEKGRLAGIREEKDASTAERALTICNSGIMAFRTSETLVSLLGRIGNDNAKGEFYLTDAVALARESGLQARVVLSNPEEVLGVNARAELATAEALMQRRLRAAVMAGGATLIAPETVFFSYDTQVGQDVVIEPNVVIGPGVAIDDGVTIKGFCHIENATIGAHATVGPFARLRPGAVLAKEAHVGNFVEIKNSQVAEGAKVNHLTYIGDASIGAKANIGAGTITCNYDAFAKHKTEIGAGAFIGSNSSLVAPVKIGDGAYVGSGSVITKDVPADALAVARGSQEERAGWAAKVRERRNRDKSKPRHIDATQ</sequence>
<dbReference type="InterPro" id="IPR011004">
    <property type="entry name" value="Trimer_LpxA-like_sf"/>
</dbReference>
<comment type="subunit">
    <text evidence="18">Homotrimer.</text>
</comment>
<evidence type="ECO:0000313" key="21">
    <source>
        <dbReference type="EMBL" id="ODR94201.1"/>
    </source>
</evidence>
<evidence type="ECO:0000256" key="10">
    <source>
        <dbReference type="ARBA" id="ARBA00022960"/>
    </source>
</evidence>
<dbReference type="SUPFAM" id="SSF51161">
    <property type="entry name" value="Trimeric LpxA-like enzymes"/>
    <property type="match status" value="1"/>
</dbReference>
<evidence type="ECO:0000256" key="8">
    <source>
        <dbReference type="ARBA" id="ARBA00022737"/>
    </source>
</evidence>
<keyword evidence="13 18" id="KW-0012">Acyltransferase</keyword>
<feature type="binding site" evidence="18">
    <location>
        <position position="25"/>
    </location>
    <ligand>
        <name>UDP-N-acetyl-alpha-D-glucosamine</name>
        <dbReference type="ChEBI" id="CHEBI:57705"/>
    </ligand>
</feature>
<dbReference type="Pfam" id="PF00132">
    <property type="entry name" value="Hexapep"/>
    <property type="match status" value="2"/>
</dbReference>
<feature type="binding site" evidence="18">
    <location>
        <position position="321"/>
    </location>
    <ligand>
        <name>UDP-N-acetyl-alpha-D-glucosamine</name>
        <dbReference type="ChEBI" id="CHEBI:57705"/>
    </ligand>
</feature>
<comment type="caution">
    <text evidence="21">The sequence shown here is derived from an EMBL/GenBank/DDBJ whole genome shotgun (WGS) entry which is preliminary data.</text>
</comment>
<keyword evidence="9 18" id="KW-0460">Magnesium</keyword>
<comment type="similarity">
    <text evidence="2 18">In the C-terminal section; belongs to the transferase hexapeptide repeat family.</text>
</comment>
<name>A0A1E3VLM0_9HYPH</name>
<dbReference type="NCBIfam" id="TIGR01173">
    <property type="entry name" value="glmU"/>
    <property type="match status" value="1"/>
</dbReference>
<feature type="binding site" evidence="18">
    <location>
        <begin position="374"/>
        <end position="375"/>
    </location>
    <ligand>
        <name>acetyl-CoA</name>
        <dbReference type="ChEBI" id="CHEBI:57288"/>
    </ligand>
</feature>
<feature type="region of interest" description="Disordered" evidence="19">
    <location>
        <begin position="435"/>
        <end position="459"/>
    </location>
</feature>
<comment type="catalytic activity">
    <reaction evidence="16 18">
        <text>N-acetyl-alpha-D-glucosamine 1-phosphate + UTP + H(+) = UDP-N-acetyl-alpha-D-glucosamine + diphosphate</text>
        <dbReference type="Rhea" id="RHEA:13509"/>
        <dbReference type="ChEBI" id="CHEBI:15378"/>
        <dbReference type="ChEBI" id="CHEBI:33019"/>
        <dbReference type="ChEBI" id="CHEBI:46398"/>
        <dbReference type="ChEBI" id="CHEBI:57705"/>
        <dbReference type="ChEBI" id="CHEBI:57776"/>
        <dbReference type="EC" id="2.7.7.23"/>
    </reaction>
</comment>
<dbReference type="PANTHER" id="PTHR43584:SF3">
    <property type="entry name" value="BIFUNCTIONAL PROTEIN GLMU"/>
    <property type="match status" value="1"/>
</dbReference>
<dbReference type="GO" id="GO:0009245">
    <property type="term" value="P:lipid A biosynthetic process"/>
    <property type="evidence" value="ECO:0007669"/>
    <property type="project" value="UniProtKB-UniRule"/>
</dbReference>
<dbReference type="AlphaFoldDB" id="A0A1E3VLM0"/>
<comment type="pathway">
    <text evidence="18">Nucleotide-sugar biosynthesis; UDP-N-acetyl-alpha-D-glucosamine biosynthesis; UDP-N-acetyl-alpha-D-glucosamine from N-acetyl-alpha-D-glucosamine 1-phosphate: step 1/1.</text>
</comment>
<gene>
    <name evidence="18 21" type="primary">glmU</name>
    <name evidence="21" type="ORF">AUC69_03340</name>
</gene>
<keyword evidence="8 18" id="KW-0677">Repeat</keyword>
<feature type="binding site" evidence="18">
    <location>
        <position position="78"/>
    </location>
    <ligand>
        <name>UDP-N-acetyl-alpha-D-glucosamine</name>
        <dbReference type="ChEBI" id="CHEBI:57705"/>
    </ligand>
</feature>
<evidence type="ECO:0000256" key="18">
    <source>
        <dbReference type="HAMAP-Rule" id="MF_01631"/>
    </source>
</evidence>
<evidence type="ECO:0000256" key="1">
    <source>
        <dbReference type="ARBA" id="ARBA00004496"/>
    </source>
</evidence>
<dbReference type="Pfam" id="PF12804">
    <property type="entry name" value="NTP_transf_3"/>
    <property type="match status" value="1"/>
</dbReference>
<evidence type="ECO:0000256" key="15">
    <source>
        <dbReference type="ARBA" id="ARBA00048247"/>
    </source>
</evidence>
<proteinExistence type="inferred from homology"/>
<keyword evidence="7 18" id="KW-0479">Metal-binding</keyword>
<evidence type="ECO:0000256" key="13">
    <source>
        <dbReference type="ARBA" id="ARBA00023315"/>
    </source>
</evidence>
<dbReference type="OrthoDB" id="9775031at2"/>
<feature type="domain" description="MobA-like NTP transferase" evidence="20">
    <location>
        <begin position="8"/>
        <end position="160"/>
    </location>
</feature>
<dbReference type="GO" id="GO:0000902">
    <property type="term" value="P:cell morphogenesis"/>
    <property type="evidence" value="ECO:0007669"/>
    <property type="project" value="UniProtKB-UniRule"/>
</dbReference>
<feature type="binding site" evidence="18">
    <location>
        <position position="232"/>
    </location>
    <ligand>
        <name>Mg(2+)</name>
        <dbReference type="ChEBI" id="CHEBI:18420"/>
    </ligand>
</feature>
<feature type="binding site" evidence="18">
    <location>
        <position position="159"/>
    </location>
    <ligand>
        <name>UDP-N-acetyl-alpha-D-glucosamine</name>
        <dbReference type="ChEBI" id="CHEBI:57705"/>
    </ligand>
</feature>
<evidence type="ECO:0000259" key="20">
    <source>
        <dbReference type="Pfam" id="PF12804"/>
    </source>
</evidence>
<comment type="pathway">
    <text evidence="18">Nucleotide-sugar biosynthesis; UDP-N-acetyl-alpha-D-glucosamine biosynthesis; N-acetyl-alpha-D-glucosamine 1-phosphate from alpha-D-glucosamine 6-phosphate (route II): step 2/2.</text>
</comment>
<comment type="pathway">
    <text evidence="18">Bacterial outer membrane biogenesis; LPS lipid A biosynthesis.</text>
</comment>
<dbReference type="InterPro" id="IPR018357">
    <property type="entry name" value="Hexapep_transf_CS"/>
</dbReference>
<evidence type="ECO:0000256" key="5">
    <source>
        <dbReference type="ARBA" id="ARBA00022679"/>
    </source>
</evidence>
<dbReference type="PROSITE" id="PS00101">
    <property type="entry name" value="HEXAPEP_TRANSFERASES"/>
    <property type="match status" value="1"/>
</dbReference>
<comment type="cofactor">
    <cofactor evidence="18">
        <name>Mg(2+)</name>
        <dbReference type="ChEBI" id="CHEBI:18420"/>
    </cofactor>
    <text evidence="18">Binds 1 Mg(2+) ion per subunit.</text>
</comment>
<keyword evidence="5 18" id="KW-0808">Transferase</keyword>
<comment type="caution">
    <text evidence="18">Lacks conserved residue(s) required for the propagation of feature annotation.</text>
</comment>
<feature type="region of interest" description="Linker" evidence="18">
    <location>
        <begin position="235"/>
        <end position="255"/>
    </location>
</feature>
<evidence type="ECO:0000256" key="4">
    <source>
        <dbReference type="ARBA" id="ARBA00022490"/>
    </source>
</evidence>
<evidence type="ECO:0000256" key="3">
    <source>
        <dbReference type="ARBA" id="ARBA00007947"/>
    </source>
</evidence>
<dbReference type="HAMAP" id="MF_01631">
    <property type="entry name" value="GlmU"/>
    <property type="match status" value="1"/>
</dbReference>
<accession>A0A1E3VLM0</accession>
<feature type="binding site" evidence="18">
    <location>
        <begin position="11"/>
        <end position="14"/>
    </location>
    <ligand>
        <name>UDP-N-acetyl-alpha-D-glucosamine</name>
        <dbReference type="ChEBI" id="CHEBI:57705"/>
    </ligand>
</feature>
<dbReference type="UniPathway" id="UPA00973"/>
<dbReference type="GO" id="GO:0009252">
    <property type="term" value="P:peptidoglycan biosynthetic process"/>
    <property type="evidence" value="ECO:0007669"/>
    <property type="project" value="UniProtKB-UniRule"/>
</dbReference>
<keyword evidence="4 18" id="KW-0963">Cytoplasm</keyword>
<comment type="function">
    <text evidence="17 18">Catalyzes the last two sequential reactions in the de novo biosynthetic pathway for UDP-N-acetylglucosamine (UDP-GlcNAc). The C-terminal domain catalyzes the transfer of acetyl group from acetyl coenzyme A to glucosamine-1-phosphate (GlcN-1-P) to produce N-acetylglucosamine-1-phosphate (GlcNAc-1-P), which is converted into UDP-GlcNAc by the transfer of uridine 5-monophosphate (from uridine 5-triphosphate), a reaction catalyzed by the N-terminal domain.</text>
</comment>
<feature type="region of interest" description="Pyrophosphorylase" evidence="18">
    <location>
        <begin position="1"/>
        <end position="234"/>
    </location>
</feature>
<comment type="similarity">
    <text evidence="3 18">In the N-terminal section; belongs to the N-acetylglucosamine-1-phosphate uridyltransferase family.</text>
</comment>
<dbReference type="GO" id="GO:0003977">
    <property type="term" value="F:UDP-N-acetylglucosamine diphosphorylase activity"/>
    <property type="evidence" value="ECO:0007669"/>
    <property type="project" value="UniProtKB-UniRule"/>
</dbReference>
<feature type="binding site" evidence="18">
    <location>
        <position position="354"/>
    </location>
    <ligand>
        <name>UDP-N-acetyl-alpha-D-glucosamine</name>
        <dbReference type="ChEBI" id="CHEBI:57705"/>
    </ligand>
</feature>
<comment type="catalytic activity">
    <reaction evidence="15 18">
        <text>alpha-D-glucosamine 1-phosphate + acetyl-CoA = N-acetyl-alpha-D-glucosamine 1-phosphate + CoA + H(+)</text>
        <dbReference type="Rhea" id="RHEA:13725"/>
        <dbReference type="ChEBI" id="CHEBI:15378"/>
        <dbReference type="ChEBI" id="CHEBI:57287"/>
        <dbReference type="ChEBI" id="CHEBI:57288"/>
        <dbReference type="ChEBI" id="CHEBI:57776"/>
        <dbReference type="ChEBI" id="CHEBI:58516"/>
        <dbReference type="EC" id="2.3.1.157"/>
    </reaction>
</comment>
<feature type="compositionally biased region" description="Basic residues" evidence="19">
    <location>
        <begin position="442"/>
        <end position="452"/>
    </location>
</feature>
<dbReference type="InterPro" id="IPR025877">
    <property type="entry name" value="MobA-like_NTP_Trfase"/>
</dbReference>
<dbReference type="InterPro" id="IPR050065">
    <property type="entry name" value="GlmU-like"/>
</dbReference>
<dbReference type="NCBIfam" id="NF010933">
    <property type="entry name" value="PRK14353.1"/>
    <property type="match status" value="1"/>
</dbReference>
<dbReference type="SUPFAM" id="SSF53448">
    <property type="entry name" value="Nucleotide-diphospho-sugar transferases"/>
    <property type="match status" value="1"/>
</dbReference>
<feature type="binding site" evidence="18">
    <location>
        <position position="428"/>
    </location>
    <ligand>
        <name>acetyl-CoA</name>
        <dbReference type="ChEBI" id="CHEBI:57288"/>
    </ligand>
</feature>
<dbReference type="Gene3D" id="3.90.550.10">
    <property type="entry name" value="Spore Coat Polysaccharide Biosynthesis Protein SpsA, Chain A"/>
    <property type="match status" value="1"/>
</dbReference>
<evidence type="ECO:0000256" key="9">
    <source>
        <dbReference type="ARBA" id="ARBA00022842"/>
    </source>
</evidence>
<feature type="region of interest" description="N-acetyltransferase" evidence="18">
    <location>
        <begin position="256"/>
        <end position="459"/>
    </location>
</feature>
<dbReference type="InterPro" id="IPR005882">
    <property type="entry name" value="Bifunctional_GlmU"/>
</dbReference>
<dbReference type="GO" id="GO:0005737">
    <property type="term" value="C:cytoplasm"/>
    <property type="evidence" value="ECO:0007669"/>
    <property type="project" value="UniProtKB-SubCell"/>
</dbReference>
<evidence type="ECO:0000256" key="17">
    <source>
        <dbReference type="ARBA" id="ARBA00049628"/>
    </source>
</evidence>
<dbReference type="EMBL" id="LPWF01000036">
    <property type="protein sequence ID" value="ODR94201.1"/>
    <property type="molecule type" value="Genomic_DNA"/>
</dbReference>
<feature type="binding site" evidence="18">
    <location>
        <position position="174"/>
    </location>
    <ligand>
        <name>UDP-N-acetyl-alpha-D-glucosamine</name>
        <dbReference type="ChEBI" id="CHEBI:57705"/>
    </ligand>
</feature>
<evidence type="ECO:0000256" key="14">
    <source>
        <dbReference type="ARBA" id="ARBA00023316"/>
    </source>
</evidence>
<dbReference type="GO" id="GO:0006048">
    <property type="term" value="P:UDP-N-acetylglucosamine biosynthetic process"/>
    <property type="evidence" value="ECO:0007669"/>
    <property type="project" value="UniProtKB-UniPathway"/>
</dbReference>
<protein>
    <recommendedName>
        <fullName evidence="18">Bifunctional protein GlmU</fullName>
    </recommendedName>
    <domain>
        <recommendedName>
            <fullName evidence="18">UDP-N-acetylglucosamine pyrophosphorylase</fullName>
            <ecNumber evidence="18">2.7.7.23</ecNumber>
        </recommendedName>
        <alternativeName>
            <fullName evidence="18">N-acetylglucosamine-1-phosphate uridyltransferase</fullName>
        </alternativeName>
    </domain>
    <domain>
        <recommendedName>
            <fullName evidence="18">Glucosamine-1-phosphate N-acetyltransferase</fullName>
            <ecNumber evidence="18">2.3.1.157</ecNumber>
        </recommendedName>
    </domain>
</protein>
<dbReference type="UniPathway" id="UPA00113">
    <property type="reaction ID" value="UER00532"/>
</dbReference>
<feature type="active site" description="Proton acceptor" evidence="18">
    <location>
        <position position="351"/>
    </location>
</feature>
<keyword evidence="6 18" id="KW-0548">Nucleotidyltransferase</keyword>
<feature type="binding site" evidence="18">
    <location>
        <position position="144"/>
    </location>
    <ligand>
        <name>UDP-N-acetyl-alpha-D-glucosamine</name>
        <dbReference type="ChEBI" id="CHEBI:57705"/>
    </ligand>
</feature>
<dbReference type="InterPro" id="IPR038009">
    <property type="entry name" value="GlmU_C_LbH"/>
</dbReference>
<evidence type="ECO:0000256" key="12">
    <source>
        <dbReference type="ARBA" id="ARBA00023268"/>
    </source>
</evidence>
<dbReference type="Gene3D" id="2.160.10.10">
    <property type="entry name" value="Hexapeptide repeat proteins"/>
    <property type="match status" value="1"/>
</dbReference>
<comment type="subcellular location">
    <subcellularLocation>
        <location evidence="1 18">Cytoplasm</location>
    </subcellularLocation>
</comment>
<feature type="binding site" evidence="18">
    <location>
        <begin position="106"/>
        <end position="108"/>
    </location>
    <ligand>
        <name>UDP-N-acetyl-alpha-D-glucosamine</name>
        <dbReference type="ChEBI" id="CHEBI:57705"/>
    </ligand>
</feature>
<evidence type="ECO:0000256" key="11">
    <source>
        <dbReference type="ARBA" id="ARBA00022984"/>
    </source>
</evidence>
<reference evidence="21 22" key="1">
    <citation type="journal article" date="2016" name="Environ. Microbiol.">
        <title>New Methyloceanibacter diversity from North Sea sediments includes methanotroph containing solely the soluble methane monooxygenase.</title>
        <authorList>
            <person name="Vekeman B."/>
            <person name="Kerckhof F.M."/>
            <person name="Cremers G."/>
            <person name="de Vos P."/>
            <person name="Vandamme P."/>
            <person name="Boon N."/>
            <person name="Op den Camp H.J."/>
            <person name="Heylen K."/>
        </authorList>
    </citation>
    <scope>NUCLEOTIDE SEQUENCE [LARGE SCALE GENOMIC DNA]</scope>
    <source>
        <strain evidence="21 22">R-67175</strain>
    </source>
</reference>
<organism evidence="21 22">
    <name type="scientific">Methyloceanibacter superfactus</name>
    <dbReference type="NCBI Taxonomy" id="1774969"/>
    <lineage>
        <taxon>Bacteria</taxon>
        <taxon>Pseudomonadati</taxon>
        <taxon>Pseudomonadota</taxon>
        <taxon>Alphaproteobacteria</taxon>
        <taxon>Hyphomicrobiales</taxon>
        <taxon>Hyphomicrobiaceae</taxon>
        <taxon>Methyloceanibacter</taxon>
    </lineage>
</organism>